<comment type="caution">
    <text evidence="1">The sequence shown here is derived from an EMBL/GenBank/DDBJ whole genome shotgun (WGS) entry which is preliminary data.</text>
</comment>
<name>A0ABX3GI81_9BACL</name>
<evidence type="ECO:0000313" key="2">
    <source>
        <dbReference type="Proteomes" id="UP000187158"/>
    </source>
</evidence>
<protein>
    <recommendedName>
        <fullName evidence="3">Secreted protein</fullName>
    </recommendedName>
</protein>
<accession>A0ABX3GI81</accession>
<evidence type="ECO:0008006" key="3">
    <source>
        <dbReference type="Google" id="ProtNLM"/>
    </source>
</evidence>
<dbReference type="EMBL" id="MPVP01000186">
    <property type="protein sequence ID" value="OMD22678.1"/>
    <property type="molecule type" value="Genomic_DNA"/>
</dbReference>
<keyword evidence="2" id="KW-1185">Reference proteome</keyword>
<organism evidence="1 2">
    <name type="scientific">Paenibacillus odorifer</name>
    <dbReference type="NCBI Taxonomy" id="189426"/>
    <lineage>
        <taxon>Bacteria</taxon>
        <taxon>Bacillati</taxon>
        <taxon>Bacillota</taxon>
        <taxon>Bacilli</taxon>
        <taxon>Bacillales</taxon>
        <taxon>Paenibacillaceae</taxon>
        <taxon>Paenibacillus</taxon>
    </lineage>
</organism>
<gene>
    <name evidence="1" type="ORF">BSO21_22835</name>
</gene>
<evidence type="ECO:0000313" key="1">
    <source>
        <dbReference type="EMBL" id="OMD22678.1"/>
    </source>
</evidence>
<proteinExistence type="predicted"/>
<reference evidence="1 2" key="1">
    <citation type="submission" date="2016-11" db="EMBL/GenBank/DDBJ databases">
        <title>Paenibacillus species isolates.</title>
        <authorList>
            <person name="Beno S.M."/>
        </authorList>
    </citation>
    <scope>NUCLEOTIDE SEQUENCE [LARGE SCALE GENOMIC DNA]</scope>
    <source>
        <strain evidence="1 2">FSL H7-0433</strain>
    </source>
</reference>
<sequence length="174" mass="19573">MKKLILVLVAVVIIWNAIWSYLYFNKEVETNLNTGVQVYTLKGTGDTWDVLDYKIIISSNKILRGHGKLVFKGDPSALVNSSYYKYEVNEKNNNNKDETVLVNEARSTDGPVSILSNTDIASITGPYSYDELNKNRQNYENTTLSITWNDNEGELHSETISLDIASGISLKDDL</sequence>
<dbReference type="RefSeq" id="WP_076219828.1">
    <property type="nucleotide sequence ID" value="NZ_MPVP01000186.1"/>
</dbReference>
<dbReference type="Proteomes" id="UP000187158">
    <property type="component" value="Unassembled WGS sequence"/>
</dbReference>